<evidence type="ECO:0000313" key="16">
    <source>
        <dbReference type="Proteomes" id="UP001231189"/>
    </source>
</evidence>
<keyword evidence="7" id="KW-0862">Zinc</keyword>
<evidence type="ECO:0000259" key="14">
    <source>
        <dbReference type="PROSITE" id="PS50994"/>
    </source>
</evidence>
<dbReference type="InterPro" id="IPR014724">
    <property type="entry name" value="RNA_pol_RPB2_OB-fold"/>
</dbReference>
<dbReference type="EMBL" id="JAUUTY010000006">
    <property type="protein sequence ID" value="KAK1615462.1"/>
    <property type="molecule type" value="Genomic_DNA"/>
</dbReference>
<dbReference type="InterPro" id="IPR013103">
    <property type="entry name" value="RVT_2"/>
</dbReference>
<dbReference type="InterPro" id="IPR007646">
    <property type="entry name" value="RNA_pol_Rpb2_4"/>
</dbReference>
<dbReference type="InterPro" id="IPR007647">
    <property type="entry name" value="RNA_pol_Rpb2_5"/>
</dbReference>
<name>A0AAD8R852_LOLMU</name>
<keyword evidence="5 11" id="KW-0548">Nucleotidyltransferase</keyword>
<dbReference type="Proteomes" id="UP001231189">
    <property type="component" value="Unassembled WGS sequence"/>
</dbReference>
<dbReference type="InterPro" id="IPR036397">
    <property type="entry name" value="RNaseH_sf"/>
</dbReference>
<feature type="compositionally biased region" description="Basic residues" evidence="13">
    <location>
        <begin position="1829"/>
        <end position="1838"/>
    </location>
</feature>
<evidence type="ECO:0000256" key="13">
    <source>
        <dbReference type="SAM" id="MobiDB-lite"/>
    </source>
</evidence>
<feature type="compositionally biased region" description="Basic and acidic residues" evidence="13">
    <location>
        <begin position="1436"/>
        <end position="1448"/>
    </location>
</feature>
<dbReference type="Pfam" id="PF04561">
    <property type="entry name" value="RNA_pol_Rpb2_2"/>
    <property type="match status" value="1"/>
</dbReference>
<evidence type="ECO:0000256" key="12">
    <source>
        <dbReference type="SAM" id="Coils"/>
    </source>
</evidence>
<dbReference type="GO" id="GO:0003677">
    <property type="term" value="F:DNA binding"/>
    <property type="evidence" value="ECO:0007669"/>
    <property type="project" value="InterPro"/>
</dbReference>
<evidence type="ECO:0000256" key="8">
    <source>
        <dbReference type="ARBA" id="ARBA00023163"/>
    </source>
</evidence>
<dbReference type="Gene3D" id="3.90.1800.10">
    <property type="entry name" value="RNA polymerase alpha subunit dimerisation domain"/>
    <property type="match status" value="1"/>
</dbReference>
<dbReference type="Pfam" id="PF04567">
    <property type="entry name" value="RNA_pol_Rpb2_5"/>
    <property type="match status" value="1"/>
</dbReference>
<evidence type="ECO:0000256" key="4">
    <source>
        <dbReference type="ARBA" id="ARBA00022679"/>
    </source>
</evidence>
<dbReference type="SUPFAM" id="SSF53098">
    <property type="entry name" value="Ribonuclease H-like"/>
    <property type="match status" value="1"/>
</dbReference>
<evidence type="ECO:0000256" key="3">
    <source>
        <dbReference type="ARBA" id="ARBA00022478"/>
    </source>
</evidence>
<dbReference type="FunFam" id="3.90.1110.10:FF:000006">
    <property type="entry name" value="DNA-directed RNA polymerase subunit beta"/>
    <property type="match status" value="1"/>
</dbReference>
<evidence type="ECO:0000256" key="11">
    <source>
        <dbReference type="RuleBase" id="RU363031"/>
    </source>
</evidence>
<feature type="coiled-coil region" evidence="12">
    <location>
        <begin position="1642"/>
        <end position="1752"/>
    </location>
</feature>
<reference evidence="15" key="1">
    <citation type="submission" date="2023-07" db="EMBL/GenBank/DDBJ databases">
        <title>A chromosome-level genome assembly of Lolium multiflorum.</title>
        <authorList>
            <person name="Chen Y."/>
            <person name="Copetti D."/>
            <person name="Kolliker R."/>
            <person name="Studer B."/>
        </authorList>
    </citation>
    <scope>NUCLEOTIDE SEQUENCE</scope>
    <source>
        <strain evidence="15">02402/16</strain>
        <tissue evidence="15">Leaf</tissue>
    </source>
</reference>
<feature type="region of interest" description="Disordered" evidence="13">
    <location>
        <begin position="2511"/>
        <end position="2550"/>
    </location>
</feature>
<feature type="compositionally biased region" description="Polar residues" evidence="13">
    <location>
        <begin position="2127"/>
        <end position="2152"/>
    </location>
</feature>
<organism evidence="15 16">
    <name type="scientific">Lolium multiflorum</name>
    <name type="common">Italian ryegrass</name>
    <name type="synonym">Lolium perenne subsp. multiflorum</name>
    <dbReference type="NCBI Taxonomy" id="4521"/>
    <lineage>
        <taxon>Eukaryota</taxon>
        <taxon>Viridiplantae</taxon>
        <taxon>Streptophyta</taxon>
        <taxon>Embryophyta</taxon>
        <taxon>Tracheophyta</taxon>
        <taxon>Spermatophyta</taxon>
        <taxon>Magnoliopsida</taxon>
        <taxon>Liliopsida</taxon>
        <taxon>Poales</taxon>
        <taxon>Poaceae</taxon>
        <taxon>BOP clade</taxon>
        <taxon>Pooideae</taxon>
        <taxon>Poodae</taxon>
        <taxon>Poeae</taxon>
        <taxon>Poeae Chloroplast Group 2 (Poeae type)</taxon>
        <taxon>Loliodinae</taxon>
        <taxon>Loliinae</taxon>
        <taxon>Lolium</taxon>
    </lineage>
</organism>
<dbReference type="InterPro" id="IPR012337">
    <property type="entry name" value="RNaseH-like_sf"/>
</dbReference>
<dbReference type="PANTHER" id="PTHR20856">
    <property type="entry name" value="DNA-DIRECTED RNA POLYMERASE I SUBUNIT 2"/>
    <property type="match status" value="1"/>
</dbReference>
<dbReference type="Pfam" id="PF07727">
    <property type="entry name" value="RVT_2"/>
    <property type="match status" value="1"/>
</dbReference>
<dbReference type="FunFam" id="3.90.1100.10:FF:000021">
    <property type="entry name" value="DNA-directed RNA polymerase subunit beta"/>
    <property type="match status" value="1"/>
</dbReference>
<dbReference type="InterPro" id="IPR037033">
    <property type="entry name" value="DNA-dir_RNAP_su2_hyb_sf"/>
</dbReference>
<dbReference type="FunFam" id="2.40.270.10:FF:000011">
    <property type="entry name" value="DNA-directed RNA polymerase subunit beta"/>
    <property type="match status" value="1"/>
</dbReference>
<keyword evidence="12" id="KW-0175">Coiled coil</keyword>
<proteinExistence type="inferred from homology"/>
<dbReference type="GO" id="GO:0032549">
    <property type="term" value="F:ribonucleoside binding"/>
    <property type="evidence" value="ECO:0007669"/>
    <property type="project" value="InterPro"/>
</dbReference>
<dbReference type="Pfam" id="PF04560">
    <property type="entry name" value="RNA_pol_Rpb2_7"/>
    <property type="match status" value="1"/>
</dbReference>
<dbReference type="GO" id="GO:0003899">
    <property type="term" value="F:DNA-directed RNA polymerase activity"/>
    <property type="evidence" value="ECO:0007669"/>
    <property type="project" value="UniProtKB-EC"/>
</dbReference>
<comment type="function">
    <text evidence="11">DNA-dependent RNA polymerase catalyzes the transcription of DNA into RNA using the four ribonucleoside triphosphates as substrates.</text>
</comment>
<dbReference type="Gene3D" id="2.40.50.150">
    <property type="match status" value="1"/>
</dbReference>
<dbReference type="FunFam" id="2.40.270.10:FF:000006">
    <property type="entry name" value="DNA-directed RNA polymerase subunit beta"/>
    <property type="match status" value="1"/>
</dbReference>
<dbReference type="GO" id="GO:0000428">
    <property type="term" value="C:DNA-directed RNA polymerase complex"/>
    <property type="evidence" value="ECO:0007669"/>
    <property type="project" value="UniProtKB-KW"/>
</dbReference>
<comment type="caution">
    <text evidence="15">The sequence shown here is derived from an EMBL/GenBank/DDBJ whole genome shotgun (WGS) entry which is preliminary data.</text>
</comment>
<evidence type="ECO:0000256" key="6">
    <source>
        <dbReference type="ARBA" id="ARBA00022723"/>
    </source>
</evidence>
<evidence type="ECO:0000256" key="7">
    <source>
        <dbReference type="ARBA" id="ARBA00022833"/>
    </source>
</evidence>
<dbReference type="SUPFAM" id="SSF64484">
    <property type="entry name" value="beta and beta-prime subunits of DNA dependent RNA-polymerase"/>
    <property type="match status" value="1"/>
</dbReference>
<dbReference type="FunFam" id="2.40.50.150:FF:000007">
    <property type="entry name" value="DNA-directed RNA polymerase subunit beta"/>
    <property type="match status" value="1"/>
</dbReference>
<dbReference type="InterPro" id="IPR007645">
    <property type="entry name" value="RNA_pol_Rpb2_3"/>
</dbReference>
<feature type="region of interest" description="Disordered" evidence="13">
    <location>
        <begin position="1812"/>
        <end position="1864"/>
    </location>
</feature>
<keyword evidence="4 11" id="KW-0808">Transferase</keyword>
<comment type="catalytic activity">
    <reaction evidence="10 11">
        <text>RNA(n) + a ribonucleoside 5'-triphosphate = RNA(n+1) + diphosphate</text>
        <dbReference type="Rhea" id="RHEA:21248"/>
        <dbReference type="Rhea" id="RHEA-COMP:14527"/>
        <dbReference type="Rhea" id="RHEA-COMP:17342"/>
        <dbReference type="ChEBI" id="CHEBI:33019"/>
        <dbReference type="ChEBI" id="CHEBI:61557"/>
        <dbReference type="ChEBI" id="CHEBI:140395"/>
        <dbReference type="EC" id="2.7.7.6"/>
    </reaction>
</comment>
<dbReference type="Gene3D" id="3.90.1100.10">
    <property type="match status" value="2"/>
</dbReference>
<dbReference type="InterPro" id="IPR043502">
    <property type="entry name" value="DNA/RNA_pol_sf"/>
</dbReference>
<dbReference type="InterPro" id="IPR057670">
    <property type="entry name" value="SH3_retrovirus"/>
</dbReference>
<dbReference type="GO" id="GO:0009561">
    <property type="term" value="P:megagametogenesis"/>
    <property type="evidence" value="ECO:0007669"/>
    <property type="project" value="UniProtKB-ARBA"/>
</dbReference>
<evidence type="ECO:0000256" key="9">
    <source>
        <dbReference type="ARBA" id="ARBA00023242"/>
    </source>
</evidence>
<dbReference type="InterPro" id="IPR007644">
    <property type="entry name" value="RNA_pol_bsu_protrusion"/>
</dbReference>
<dbReference type="Pfam" id="PF25597">
    <property type="entry name" value="SH3_retrovirus"/>
    <property type="match status" value="1"/>
</dbReference>
<comment type="similarity">
    <text evidence="2 11">Belongs to the RNA polymerase beta chain family.</text>
</comment>
<evidence type="ECO:0000256" key="5">
    <source>
        <dbReference type="ARBA" id="ARBA00022695"/>
    </source>
</evidence>
<dbReference type="PROSITE" id="PS01166">
    <property type="entry name" value="RNA_POL_BETA"/>
    <property type="match status" value="1"/>
</dbReference>
<dbReference type="InterPro" id="IPR007121">
    <property type="entry name" value="RNA_pol_bsu_CS"/>
</dbReference>
<evidence type="ECO:0000256" key="1">
    <source>
        <dbReference type="ARBA" id="ARBA00004123"/>
    </source>
</evidence>
<dbReference type="GO" id="GO:0015074">
    <property type="term" value="P:DNA integration"/>
    <property type="evidence" value="ECO:0007669"/>
    <property type="project" value="InterPro"/>
</dbReference>
<dbReference type="GO" id="GO:0006351">
    <property type="term" value="P:DNA-templated transcription"/>
    <property type="evidence" value="ECO:0007669"/>
    <property type="project" value="InterPro"/>
</dbReference>
<keyword evidence="6" id="KW-0479">Metal-binding</keyword>
<dbReference type="Gene3D" id="3.30.420.10">
    <property type="entry name" value="Ribonuclease H-like superfamily/Ribonuclease H"/>
    <property type="match status" value="1"/>
</dbReference>
<dbReference type="FunFam" id="3.90.1100.10:FF:000014">
    <property type="entry name" value="DNA-directed RNA polymerase subunit beta"/>
    <property type="match status" value="1"/>
</dbReference>
<comment type="subcellular location">
    <subcellularLocation>
        <location evidence="1">Nucleus</location>
    </subcellularLocation>
</comment>
<keyword evidence="16" id="KW-1185">Reference proteome</keyword>
<feature type="region of interest" description="Disordered" evidence="13">
    <location>
        <begin position="2126"/>
        <end position="2201"/>
    </location>
</feature>
<gene>
    <name evidence="15" type="ORF">QYE76_020979</name>
</gene>
<accession>A0AAD8R852</accession>
<keyword evidence="3 11" id="KW-0240">DNA-directed RNA polymerase</keyword>
<dbReference type="Pfam" id="PF04563">
    <property type="entry name" value="RNA_pol_Rpb2_1"/>
    <property type="match status" value="1"/>
</dbReference>
<dbReference type="GO" id="GO:0005634">
    <property type="term" value="C:nucleus"/>
    <property type="evidence" value="ECO:0007669"/>
    <property type="project" value="UniProtKB-SubCell"/>
</dbReference>
<evidence type="ECO:0000313" key="15">
    <source>
        <dbReference type="EMBL" id="KAK1615462.1"/>
    </source>
</evidence>
<protein>
    <recommendedName>
        <fullName evidence="11">DNA-directed RNA polymerase subunit beta</fullName>
        <ecNumber evidence="11">2.7.7.6</ecNumber>
    </recommendedName>
</protein>
<dbReference type="InterPro" id="IPR037034">
    <property type="entry name" value="RNA_pol_Rpb2_2_sf"/>
</dbReference>
<dbReference type="SUPFAM" id="SSF56672">
    <property type="entry name" value="DNA/RNA polymerases"/>
    <property type="match status" value="1"/>
</dbReference>
<dbReference type="Pfam" id="PF00562">
    <property type="entry name" value="RNA_pol_Rpb2_6"/>
    <property type="match status" value="1"/>
</dbReference>
<dbReference type="PROSITE" id="PS50994">
    <property type="entry name" value="INTEGRASE"/>
    <property type="match status" value="1"/>
</dbReference>
<dbReference type="Gene3D" id="3.90.1110.10">
    <property type="entry name" value="RNA polymerase Rpb2, domain 2"/>
    <property type="match status" value="1"/>
</dbReference>
<dbReference type="CDD" id="cd00653">
    <property type="entry name" value="RNA_pol_B_RPB2"/>
    <property type="match status" value="1"/>
</dbReference>
<keyword evidence="8 11" id="KW-0804">Transcription</keyword>
<feature type="compositionally biased region" description="Acidic residues" evidence="13">
    <location>
        <begin position="1481"/>
        <end position="1493"/>
    </location>
</feature>
<dbReference type="Pfam" id="PF04566">
    <property type="entry name" value="RNA_pol_Rpb2_4"/>
    <property type="match status" value="1"/>
</dbReference>
<dbReference type="InterPro" id="IPR007120">
    <property type="entry name" value="DNA-dir_RNAP_su2_dom"/>
</dbReference>
<evidence type="ECO:0000256" key="2">
    <source>
        <dbReference type="ARBA" id="ARBA00006835"/>
    </source>
</evidence>
<dbReference type="InterPro" id="IPR007642">
    <property type="entry name" value="RNA_pol_Rpb2_2"/>
</dbReference>
<dbReference type="InterPro" id="IPR015712">
    <property type="entry name" value="DNA-dir_RNA_pol_su2"/>
</dbReference>
<dbReference type="InterPro" id="IPR001584">
    <property type="entry name" value="Integrase_cat-core"/>
</dbReference>
<dbReference type="EC" id="2.7.7.6" evidence="11"/>
<evidence type="ECO:0000256" key="10">
    <source>
        <dbReference type="ARBA" id="ARBA00048552"/>
    </source>
</evidence>
<keyword evidence="9" id="KW-0539">Nucleus</keyword>
<dbReference type="Gene3D" id="2.40.270.10">
    <property type="entry name" value="DNA-directed RNA polymerase, subunit 2, domain 6"/>
    <property type="match status" value="1"/>
</dbReference>
<dbReference type="Pfam" id="PF04565">
    <property type="entry name" value="RNA_pol_Rpb2_3"/>
    <property type="match status" value="1"/>
</dbReference>
<dbReference type="GO" id="GO:0046872">
    <property type="term" value="F:metal ion binding"/>
    <property type="evidence" value="ECO:0007669"/>
    <property type="project" value="UniProtKB-KW"/>
</dbReference>
<feature type="domain" description="Integrase catalytic" evidence="14">
    <location>
        <begin position="1865"/>
        <end position="2036"/>
    </location>
</feature>
<sequence length="2726" mass="307941">MPPAASAPDAAAADGDPEAAPPVPTYRSLAAPVCNPVDKFALLPAFLKVRGLVKEHIDSFNYFITKGIKNIIQANNRIEARSDPSIYLRYKDIHIGVPSLQVDFRVENITPHFCRLTDRTYSAPVYVDIEYTVGKAHTLYRKSNFIIATMPIMLRSYACVLNGKDEAELARYGECPLDPGGYFVVKGTEKVVLIQEQLSKNRIIIDTDNKGRVIASVTSSTHEVKSKTVIVMDKEKIYLQLNRFTKPIPIIVVMKAMGIETDQEVVQMVGRDPRYGDLLYLSLQECATERIYTQQQALRYMDDKALPGAGNIKDGQAKVLLRDVFVAHVPVKNGNFRPKCIYTAVMLRRMLDAILNSDTFDDKDYVGNKRLELSGQLVSLLFEDLFKTMNEFVMLRMNKNSDMARSSPLDFSQLIQQDTTITSGLERAISTGNWDIKRFKMHRKGASQVLSRLSYMASLGYMTRITPQFEKTRKTSGPRALQPSQWGMLCPCDTPEGEACGLTKNLALMTHVTTDQEEGPLMNLCYSLGVEDLSLLSGEEIHAPGSFLVMFNGLILGKHRQPQRFANSMRTFRQSGKIGEFVSIFVNEKQHCIHIASDGGRVCRPLIIADKGRSRVKEHHMKELRDGIRSFDDFLRDGLIEYLDVNEENNALIALYEHVDQDDVERSSITHIEIEPMTILGVVAGLIPYPHHNQSPRNTYQCAMGKQAMGNIAYNQLFRADSLLYLLVYAQRPLLTTKTIELVGYDKLGAGQNATVAVMSYSGYDIEDAIVMNKSSLDRGFGRCIAMKKYTVITEKSDRIAKPQRDKDGDLIKQNMRALDEDGFVAPGQIIRNHDIYVNKQTPKVATTAPGTVLTSRDYRDSPAVYKGVDGETTVVDRVMLCSDTNDKLTIKCIIRHTRRPEVGDKFSSRHGQKGVCGTIVQQEDFPFSERGICPDLIMNPHGFPSRMTIGKMIELLGGKAGVSCGRFHYGSIFGEPSGNADKVEDISHTLVKHGFSYNGKDFLYSGILGHPLQAYVFMGPIYYQKLKHMVLDKMHARASGPRVLLTRQPTEGRSHDGGLRLGEMERDCLIAYGASMLIFERLLLSSDPYQVQVCTKCGLLGYYNHKLKVSFCSMCKNGENMAKMRMPYACKLLFQIWEPPIQLWMCAPRTFASNELWRIILEGFKPYNPDKLTRREAVDSQLNNTALHMIQTSVGTQELPRVRNYTTAKEAWDGLAASCIGSESTRRNKYNALRNQAEGFMRLPDEDHQVMYGRLLIVADAFRISGATHINDSWIKEKYIECMMPFVPIDVKTLVGRKCYSSLSSQDAVHEMQALKVLEQNSHDSRNRAIGMAKGNNLALTVNSVEEVHPQEQYRAPWSMSYPEDLECHYHDHMAFHAKSFWVDPSKAKEDNIKRNHKSGFTSFGPKTRSCYNCDDKRHFIAECPYENRELHNGRLIPKDKSKESKGKYSKAPNKKFYNNKTKKGKRPPRVVLVTREEYSSDEVESSSDDEGESSKEVAAIATTNIPSSSLFESPNEIPLIKNAHCFMAKSSLDTSIVLSTQEEYSSGDDDVDDEEDATSNGLVALASLSTNSSSPSESPNEIIHVEEESCLMAKSSEVSSPSPSMPNISSDLGVDDASLKVKQEMLEFDEFMFNLQGINKKHVSNLMARLAQQNDMLEKKGQIEREDSLEIHALKNALEESQETIASLEERLENLEEPQDEINKLTKARDHARAKTKLLKKEMAQFGVDHEKLVKDLDELDKAHKALKSEYSLLSKSNEQLQIRLASYDVPSSSTPSCDHANIIEENARLKDELAKASSPQSKLSLDDLLSKQRSNNGNKGLGYNAKAKKANKQKAKPAQEKKKAFTNGEAPKGNTINNDDAGNANPNYVLFKDYYGDVYAKYVGPYDGYVAWSIWVPKTLVANKRGPIEKWTKDETQQIFIDFATEVQRQHNLLIMAIRSDNGSEFKNYTLNDFLSDGGIRHQYSAAYTPQQNGVAERKNRTLMDMARSMMAEYKSRYNFWAEAISTACHSSNRLYLRKGLNKTPYEILTGNTPNISYFKVFGSLEGIFVGYGAESHTYRIFDIASGIIIESCSVRFEENDGSQVGQVDVCAGDEIPQDAIVRMGVGFFRPIEGHGVASREELCSTTVEPSSSQHQQTPSLEANDAPTQEQEENPPSHEQDQGQDQPFDISQIEGQDGDPNDQVDQVTPPRPKRTKEEIEARRLARRDRTLEIRGHTHDKVLGDVRAKVSTRRQLANFSNHHAYISVVEPKKVFEALEVSDWVEAMHEELNNFKRNKVWTLVEKPKDRNVIGTKWIFKNKQDEFGNIVRNKARLVAQGFSQVEGIDFGETYAPVLQQMDVKSAFLNGPLHEEVYVKQPPGFEDLNFPNHVYKLDKALYGLKQAPRAWFEMSMMGEMKFFLGFEIKQLREGTFINQAKYLQDMLKRFKMTELKGVATPMVTKCHLALDPNGKEVDQKIRRAGLSGPREDRTIRSGWIIRPLWAPDYPAWSFIAYAVLIQSTMSRLVPTYSRTSRGTSRRRPRADRSSDEFVSNAPRKSTSSRHKNKASRENYKTMDLISYSAIRLKNWYEDLSRDEETEGRKYWCMEHEFIYKDIYEPMRKLRPMQAIDVDVLAVNNHFEDAIWVTGRMGLQDLMKIRCDYSPELVKQFFATLAIKKDVDRTMEWMSGSTHCSATLRRFAAILGVPAEEGRLSMDLRGQKNAMFDLYTSAGKVGTTKGLLPIYG</sequence>
<feature type="region of interest" description="Disordered" evidence="13">
    <location>
        <begin position="1436"/>
        <end position="1497"/>
    </location>
</feature>
<dbReference type="InterPro" id="IPR007641">
    <property type="entry name" value="RNA_pol_Rpb2_7"/>
</dbReference>